<dbReference type="AlphaFoldDB" id="A0A7T7BWD8"/>
<feature type="transmembrane region" description="Helical" evidence="1">
    <location>
        <begin position="42"/>
        <end position="61"/>
    </location>
</feature>
<reference evidence="2" key="1">
    <citation type="submission" date="2020-10" db="EMBL/GenBank/DDBJ databases">
        <title>Complete chloroplast genome of the Synurophyceae Poterioochromonas malhamensis (Pringsheim) R.A.Andersen 2017 from Van Lake in Eastern Anatolia.</title>
        <authorList>
            <person name="Gastineau R."/>
            <person name="Yilmaz E."/>
            <person name="Solak C.N."/>
            <person name="Lemieux C."/>
            <person name="Turmel M."/>
            <person name="Witkowski A."/>
        </authorList>
    </citation>
    <scope>NUCLEOTIDE SEQUENCE</scope>
    <source>
        <strain evidence="2">SZCZR2049</strain>
    </source>
</reference>
<protein>
    <submittedName>
        <fullName evidence="2">Uncharacterized protein</fullName>
    </submittedName>
</protein>
<feature type="transmembrane region" description="Helical" evidence="1">
    <location>
        <begin position="114"/>
        <end position="137"/>
    </location>
</feature>
<geneLocation type="plastid" evidence="2"/>
<keyword evidence="1" id="KW-0812">Transmembrane</keyword>
<evidence type="ECO:0000256" key="1">
    <source>
        <dbReference type="SAM" id="Phobius"/>
    </source>
</evidence>
<dbReference type="GeneID" id="67132980"/>
<accession>A0A7T7BWD8</accession>
<dbReference type="GeneID" id="67132992"/>
<dbReference type="EMBL" id="MW175522">
    <property type="protein sequence ID" value="QQK55081.1"/>
    <property type="molecule type" value="Genomic_DNA"/>
</dbReference>
<name>A0A7T7BWD8_9STRA</name>
<dbReference type="EMBL" id="MW175522">
    <property type="protein sequence ID" value="QQK54960.1"/>
    <property type="molecule type" value="Genomic_DNA"/>
</dbReference>
<dbReference type="RefSeq" id="YP_010139294.1">
    <property type="nucleotide sequence ID" value="NC_056910.1"/>
</dbReference>
<feature type="transmembrane region" description="Helical" evidence="1">
    <location>
        <begin position="81"/>
        <end position="102"/>
    </location>
</feature>
<feature type="transmembrane region" description="Helical" evidence="1">
    <location>
        <begin position="157"/>
        <end position="178"/>
    </location>
</feature>
<proteinExistence type="predicted"/>
<sequence length="216" mass="25968">MKIFSFFAKTIKNTLLSFQHFCADFKMIYENSPKVKKLFEKLQITVIYFFYYFNFVDLFLLKSKEYTYPNIFLEFLKAHLTILNIPLIHFLFNTDNTFFLHLIITQIVIQRKEIIFSTFVKFHIFLLILMDCFQRLLLDYLIFFTSKEALGTTPPKFSSVFYITLFSISFMSYFYSYLCGLLEKDPKFPAPFDIITRSAFFWVRSKKKIGQKFSKQ</sequence>
<dbReference type="RefSeq" id="YP_010139415.1">
    <property type="nucleotide sequence ID" value="NC_056910.1"/>
</dbReference>
<organism evidence="2">
    <name type="scientific">Poterioochromonas malhamensis</name>
    <dbReference type="NCBI Taxonomy" id="88167"/>
    <lineage>
        <taxon>Eukaryota</taxon>
        <taxon>Sar</taxon>
        <taxon>Stramenopiles</taxon>
        <taxon>Ochrophyta</taxon>
        <taxon>Synurophyceae</taxon>
        <taxon>Ochromonadales</taxon>
        <taxon>Ochromonadaceae</taxon>
        <taxon>Poterioochromonas</taxon>
    </lineage>
</organism>
<keyword evidence="1" id="KW-1133">Transmembrane helix</keyword>
<keyword evidence="2" id="KW-0934">Plastid</keyword>
<evidence type="ECO:0000313" key="2">
    <source>
        <dbReference type="EMBL" id="QQK55081.1"/>
    </source>
</evidence>
<gene>
    <name evidence="2" type="primary">orf216</name>
</gene>
<keyword evidence="1" id="KW-0472">Membrane</keyword>